<accession>A0ABU0C0U6</accession>
<proteinExistence type="predicted"/>
<sequence length="86" mass="9400">MSCLACVRHHSNTGLADGDDPDRLISRRLTEKLRISSLRNPLFFAIIVLCILLPGVGLVRIPMIPATHSDMKPATHSEFIPATIPA</sequence>
<keyword evidence="3" id="KW-1185">Reference proteome</keyword>
<evidence type="ECO:0000313" key="3">
    <source>
        <dbReference type="Proteomes" id="UP001230207"/>
    </source>
</evidence>
<keyword evidence="1" id="KW-0472">Membrane</keyword>
<protein>
    <submittedName>
        <fullName evidence="2">Uncharacterized protein</fullName>
    </submittedName>
</protein>
<feature type="transmembrane region" description="Helical" evidence="1">
    <location>
        <begin position="42"/>
        <end position="63"/>
    </location>
</feature>
<gene>
    <name evidence="2" type="ORF">QO002_006331</name>
</gene>
<organism evidence="2 3">
    <name type="scientific">Pararhizobium capsulatum DSM 1112</name>
    <dbReference type="NCBI Taxonomy" id="1121113"/>
    <lineage>
        <taxon>Bacteria</taxon>
        <taxon>Pseudomonadati</taxon>
        <taxon>Pseudomonadota</taxon>
        <taxon>Alphaproteobacteria</taxon>
        <taxon>Hyphomicrobiales</taxon>
        <taxon>Rhizobiaceae</taxon>
        <taxon>Rhizobium/Agrobacterium group</taxon>
        <taxon>Pararhizobium</taxon>
    </lineage>
</organism>
<name>A0ABU0C0U6_9HYPH</name>
<reference evidence="2 3" key="1">
    <citation type="submission" date="2023-07" db="EMBL/GenBank/DDBJ databases">
        <title>Genomic Encyclopedia of Type Strains, Phase IV (KMG-IV): sequencing the most valuable type-strain genomes for metagenomic binning, comparative biology and taxonomic classification.</title>
        <authorList>
            <person name="Goeker M."/>
        </authorList>
    </citation>
    <scope>NUCLEOTIDE SEQUENCE [LARGE SCALE GENOMIC DNA]</scope>
    <source>
        <strain evidence="2 3">DSM 1112</strain>
    </source>
</reference>
<dbReference type="EMBL" id="JAUSVF010000007">
    <property type="protein sequence ID" value="MDQ0324124.1"/>
    <property type="molecule type" value="Genomic_DNA"/>
</dbReference>
<comment type="caution">
    <text evidence="2">The sequence shown here is derived from an EMBL/GenBank/DDBJ whole genome shotgun (WGS) entry which is preliminary data.</text>
</comment>
<keyword evidence="1" id="KW-1133">Transmembrane helix</keyword>
<dbReference type="RefSeq" id="WP_307237518.1">
    <property type="nucleotide sequence ID" value="NZ_JAUSVF010000007.1"/>
</dbReference>
<keyword evidence="1" id="KW-0812">Transmembrane</keyword>
<evidence type="ECO:0000256" key="1">
    <source>
        <dbReference type="SAM" id="Phobius"/>
    </source>
</evidence>
<evidence type="ECO:0000313" key="2">
    <source>
        <dbReference type="EMBL" id="MDQ0324124.1"/>
    </source>
</evidence>
<dbReference type="Proteomes" id="UP001230207">
    <property type="component" value="Unassembled WGS sequence"/>
</dbReference>